<sequence length="246" mass="28227">MPPRRQRRTPVQPAKQPARVIKVRDAEHWQQILQKHENKPIVLVWTQDDGASQRLRAYLSAKAKEPECHKFIFADARKEALQDMAKAYNLSPSALVVQIWKKRELAEATELKSSFDLEAVLKRHAVQNDSRRWPGRVLILGLVGIGAVAAGVFGAKFILQNNSRESVVARLQQTQKDIREIQRSRSTAKMKRKADQKRLQRRISQLKEQEQGLERRLARMTPSKPSVAPPSARLFRDEDSEDSEED</sequence>
<reference evidence="3 4" key="1">
    <citation type="journal article" date="2024" name="Nat. Commun.">
        <title>Phylogenomics reveals the evolutionary origins of lichenization in chlorophyte algae.</title>
        <authorList>
            <person name="Puginier C."/>
            <person name="Libourel C."/>
            <person name="Otte J."/>
            <person name="Skaloud P."/>
            <person name="Haon M."/>
            <person name="Grisel S."/>
            <person name="Petersen M."/>
            <person name="Berrin J.G."/>
            <person name="Delaux P.M."/>
            <person name="Dal Grande F."/>
            <person name="Keller J."/>
        </authorList>
    </citation>
    <scope>NUCLEOTIDE SEQUENCE [LARGE SCALE GENOMIC DNA]</scope>
    <source>
        <strain evidence="3 4">SAG 2145</strain>
    </source>
</reference>
<keyword evidence="4" id="KW-1185">Reference proteome</keyword>
<protein>
    <submittedName>
        <fullName evidence="3">Uncharacterized protein</fullName>
    </submittedName>
</protein>
<proteinExistence type="predicted"/>
<name>A0AAW1RRT8_9CHLO</name>
<keyword evidence="2" id="KW-0812">Transmembrane</keyword>
<gene>
    <name evidence="3" type="ORF">WJX74_009442</name>
</gene>
<keyword evidence="2" id="KW-1133">Transmembrane helix</keyword>
<evidence type="ECO:0000256" key="2">
    <source>
        <dbReference type="SAM" id="Phobius"/>
    </source>
</evidence>
<keyword evidence="2" id="KW-0472">Membrane</keyword>
<accession>A0AAW1RRT8</accession>
<comment type="caution">
    <text evidence="3">The sequence shown here is derived from an EMBL/GenBank/DDBJ whole genome shotgun (WGS) entry which is preliminary data.</text>
</comment>
<evidence type="ECO:0000313" key="3">
    <source>
        <dbReference type="EMBL" id="KAK9836850.1"/>
    </source>
</evidence>
<feature type="compositionally biased region" description="Basic residues" evidence="1">
    <location>
        <begin position="186"/>
        <end position="201"/>
    </location>
</feature>
<feature type="transmembrane region" description="Helical" evidence="2">
    <location>
        <begin position="137"/>
        <end position="159"/>
    </location>
</feature>
<organism evidence="3 4">
    <name type="scientific">Apatococcus lobatus</name>
    <dbReference type="NCBI Taxonomy" id="904363"/>
    <lineage>
        <taxon>Eukaryota</taxon>
        <taxon>Viridiplantae</taxon>
        <taxon>Chlorophyta</taxon>
        <taxon>core chlorophytes</taxon>
        <taxon>Trebouxiophyceae</taxon>
        <taxon>Chlorellales</taxon>
        <taxon>Chlorellaceae</taxon>
        <taxon>Apatococcus</taxon>
    </lineage>
</organism>
<dbReference type="Proteomes" id="UP001438707">
    <property type="component" value="Unassembled WGS sequence"/>
</dbReference>
<evidence type="ECO:0000313" key="4">
    <source>
        <dbReference type="Proteomes" id="UP001438707"/>
    </source>
</evidence>
<dbReference type="EMBL" id="JALJOS010000007">
    <property type="protein sequence ID" value="KAK9836850.1"/>
    <property type="molecule type" value="Genomic_DNA"/>
</dbReference>
<feature type="region of interest" description="Disordered" evidence="1">
    <location>
        <begin position="184"/>
        <end position="246"/>
    </location>
</feature>
<evidence type="ECO:0000256" key="1">
    <source>
        <dbReference type="SAM" id="MobiDB-lite"/>
    </source>
</evidence>
<feature type="compositionally biased region" description="Basic and acidic residues" evidence="1">
    <location>
        <begin position="205"/>
        <end position="217"/>
    </location>
</feature>
<dbReference type="AlphaFoldDB" id="A0AAW1RRT8"/>